<dbReference type="Proteomes" id="UP000789405">
    <property type="component" value="Unassembled WGS sequence"/>
</dbReference>
<evidence type="ECO:0000313" key="1">
    <source>
        <dbReference type="EMBL" id="CAG8793310.1"/>
    </source>
</evidence>
<dbReference type="EMBL" id="CAJVPY010028833">
    <property type="protein sequence ID" value="CAG8793310.1"/>
    <property type="molecule type" value="Genomic_DNA"/>
</dbReference>
<dbReference type="AlphaFoldDB" id="A0A9N9JR55"/>
<sequence length="294" mass="34695">MKTIDLPINSKSGIHDLLEIANELALTQLIDRIQELLIKNKPSWLKKDLIGFLCSIFNDKRYKKIQDFIMDTICIDPEPSLFELKNFPTLERDIVLKFIKRDDLAIEEVDVWKYLVKWAVTQFNSLSEETSINADVNNWGDNEYTLFKNNMKPFVSYIRFCEMTRDEFYYHVMPYEKALPENLYKSLIAYFMANLKPQDIMLQPRNGLISIDSDIIKRKNARIIIKWNEGINVFTEKPPYKFTRIYRATRYDFDFEKFIELFRSLPSSPLSNVLLLIKVKDSDKTIGAHMSSKK</sequence>
<keyword evidence="2" id="KW-1185">Reference proteome</keyword>
<gene>
    <name evidence="1" type="ORF">DERYTH_LOCUS21859</name>
</gene>
<protein>
    <submittedName>
        <fullName evidence="1">20892_t:CDS:1</fullName>
    </submittedName>
</protein>
<dbReference type="OrthoDB" id="2376750at2759"/>
<organism evidence="1 2">
    <name type="scientific">Dentiscutata erythropus</name>
    <dbReference type="NCBI Taxonomy" id="1348616"/>
    <lineage>
        <taxon>Eukaryota</taxon>
        <taxon>Fungi</taxon>
        <taxon>Fungi incertae sedis</taxon>
        <taxon>Mucoromycota</taxon>
        <taxon>Glomeromycotina</taxon>
        <taxon>Glomeromycetes</taxon>
        <taxon>Diversisporales</taxon>
        <taxon>Gigasporaceae</taxon>
        <taxon>Dentiscutata</taxon>
    </lineage>
</organism>
<accession>A0A9N9JR55</accession>
<proteinExistence type="predicted"/>
<evidence type="ECO:0000313" key="2">
    <source>
        <dbReference type="Proteomes" id="UP000789405"/>
    </source>
</evidence>
<reference evidence="1" key="1">
    <citation type="submission" date="2021-06" db="EMBL/GenBank/DDBJ databases">
        <authorList>
            <person name="Kallberg Y."/>
            <person name="Tangrot J."/>
            <person name="Rosling A."/>
        </authorList>
    </citation>
    <scope>NUCLEOTIDE SEQUENCE</scope>
    <source>
        <strain evidence="1">MA453B</strain>
    </source>
</reference>
<name>A0A9N9JR55_9GLOM</name>
<feature type="non-terminal residue" evidence="1">
    <location>
        <position position="294"/>
    </location>
</feature>
<comment type="caution">
    <text evidence="1">The sequence shown here is derived from an EMBL/GenBank/DDBJ whole genome shotgun (WGS) entry which is preliminary data.</text>
</comment>